<organism evidence="1 2">
    <name type="scientific">Paraburkholderia dioscoreae</name>
    <dbReference type="NCBI Taxonomy" id="2604047"/>
    <lineage>
        <taxon>Bacteria</taxon>
        <taxon>Pseudomonadati</taxon>
        <taxon>Pseudomonadota</taxon>
        <taxon>Betaproteobacteria</taxon>
        <taxon>Burkholderiales</taxon>
        <taxon>Burkholderiaceae</taxon>
        <taxon>Paraburkholderia</taxon>
    </lineage>
</organism>
<evidence type="ECO:0000313" key="2">
    <source>
        <dbReference type="Proteomes" id="UP000325811"/>
    </source>
</evidence>
<name>A0A5Q4ZVC3_9BURK</name>
<keyword evidence="2" id="KW-1185">Reference proteome</keyword>
<dbReference type="EMBL" id="LR699554">
    <property type="protein sequence ID" value="VVD33792.1"/>
    <property type="molecule type" value="Genomic_DNA"/>
</dbReference>
<accession>A0A5Q4ZVC3</accession>
<reference evidence="1 2" key="1">
    <citation type="submission" date="2019-08" db="EMBL/GenBank/DDBJ databases">
        <authorList>
            <person name="Herpell B J."/>
        </authorList>
    </citation>
    <scope>NUCLEOTIDE SEQUENCE [LARGE SCALE GENOMIC DNA]</scope>
    <source>
        <strain evidence="2">Msb3</strain>
    </source>
</reference>
<proteinExistence type="predicted"/>
<dbReference type="AlphaFoldDB" id="A0A5Q4ZVC3"/>
<dbReference type="RefSeq" id="WP_165189011.1">
    <property type="nucleotide sequence ID" value="NZ_LR699554.1"/>
</dbReference>
<dbReference type="Proteomes" id="UP000325811">
    <property type="component" value="Chromosome II"/>
</dbReference>
<evidence type="ECO:0000313" key="1">
    <source>
        <dbReference type="EMBL" id="VVD33792.1"/>
    </source>
</evidence>
<gene>
    <name evidence="1" type="ORF">PDMSB3_2508</name>
</gene>
<dbReference type="KEGG" id="pdio:PDMSB3_2508.1"/>
<sequence length="253" mass="28297">MGTSTYTAIQAQSAYPHVKSDGFTCAGFTRAALPQPIIQLMAQNKVLNKKIKQGAIYKHLSASAAGQVQDTVDYKKQVQKLSHRQVVHRVARWGVVVLNVKAAYSFDGERYWSITLRFYPFALVDDPQLLDPVYHNEAHNSLDRWLPHELESLILRRYDGPGEVDVSGEGDFLFEPLIVTISGEVNQPLDAERVGGGLRRIFQGGAFDRRFLEVVNHTKAVHALVRKALQDGVSTPDIDYERARVALQTNLGE</sequence>
<protein>
    <submittedName>
        <fullName evidence="1">Uncharacterized protein</fullName>
    </submittedName>
</protein>